<gene>
    <name evidence="1" type="ORF">DI536_22885</name>
</gene>
<dbReference type="Pfam" id="PF09536">
    <property type="entry name" value="DUF2378"/>
    <property type="match status" value="1"/>
</dbReference>
<dbReference type="EMBL" id="QFQP01000022">
    <property type="protein sequence ID" value="PZR09086.1"/>
    <property type="molecule type" value="Genomic_DNA"/>
</dbReference>
<name>A0A2W5T9G2_9BACT</name>
<dbReference type="NCBIfam" id="TIGR02265">
    <property type="entry name" value="Mxa_TIGR02265"/>
    <property type="match status" value="1"/>
</dbReference>
<accession>A0A2W5T9G2</accession>
<comment type="caution">
    <text evidence="1">The sequence shown here is derived from an EMBL/GenBank/DDBJ whole genome shotgun (WGS) entry which is preliminary data.</text>
</comment>
<organism evidence="1 2">
    <name type="scientific">Archangium gephyra</name>
    <dbReference type="NCBI Taxonomy" id="48"/>
    <lineage>
        <taxon>Bacteria</taxon>
        <taxon>Pseudomonadati</taxon>
        <taxon>Myxococcota</taxon>
        <taxon>Myxococcia</taxon>
        <taxon>Myxococcales</taxon>
        <taxon>Cystobacterineae</taxon>
        <taxon>Archangiaceae</taxon>
        <taxon>Archangium</taxon>
    </lineage>
</organism>
<dbReference type="AlphaFoldDB" id="A0A2W5T9G2"/>
<proteinExistence type="predicted"/>
<evidence type="ECO:0000313" key="2">
    <source>
        <dbReference type="Proteomes" id="UP000249061"/>
    </source>
</evidence>
<sequence length="182" mass="20237">MGPMTRIVYGRVFEALFIVGLKGQMTTSLEHRLQAELGVNLNELKHSYPHATWERAVGIAAEELYSDLKREDAYALLGELLTAGYFITPMGIVASATMRLLGPNRAMQRIDHMISTANNYFESRAIRHADNHFSVLMNEPGPLRDMVRGSLQYGFGVCGGNDARCEVKGFDAEQAILDISWA</sequence>
<dbReference type="InterPro" id="IPR011751">
    <property type="entry name" value="Mxa_paralog_2265"/>
</dbReference>
<evidence type="ECO:0000313" key="1">
    <source>
        <dbReference type="EMBL" id="PZR09086.1"/>
    </source>
</evidence>
<dbReference type="Proteomes" id="UP000249061">
    <property type="component" value="Unassembled WGS sequence"/>
</dbReference>
<reference evidence="1 2" key="1">
    <citation type="submission" date="2017-08" db="EMBL/GenBank/DDBJ databases">
        <title>Infants hospitalized years apart are colonized by the same room-sourced microbial strains.</title>
        <authorList>
            <person name="Brooks B."/>
            <person name="Olm M.R."/>
            <person name="Firek B.A."/>
            <person name="Baker R."/>
            <person name="Thomas B.C."/>
            <person name="Morowitz M.J."/>
            <person name="Banfield J.F."/>
        </authorList>
    </citation>
    <scope>NUCLEOTIDE SEQUENCE [LARGE SCALE GENOMIC DNA]</scope>
    <source>
        <strain evidence="1">S2_003_000_R2_14</strain>
    </source>
</reference>
<protein>
    <submittedName>
        <fullName evidence="1">Uncharacterized protein</fullName>
    </submittedName>
</protein>